<comment type="caution">
    <text evidence="1">The sequence shown here is derived from an EMBL/GenBank/DDBJ whole genome shotgun (WGS) entry which is preliminary data.</text>
</comment>
<evidence type="ECO:0008006" key="3">
    <source>
        <dbReference type="Google" id="ProtNLM"/>
    </source>
</evidence>
<organism evidence="1 2">
    <name type="scientific">Fusarium beomiforme</name>
    <dbReference type="NCBI Taxonomy" id="44412"/>
    <lineage>
        <taxon>Eukaryota</taxon>
        <taxon>Fungi</taxon>
        <taxon>Dikarya</taxon>
        <taxon>Ascomycota</taxon>
        <taxon>Pezizomycotina</taxon>
        <taxon>Sordariomycetes</taxon>
        <taxon>Hypocreomycetidae</taxon>
        <taxon>Hypocreales</taxon>
        <taxon>Nectriaceae</taxon>
        <taxon>Fusarium</taxon>
        <taxon>Fusarium burgessii species complex</taxon>
    </lineage>
</organism>
<keyword evidence="2" id="KW-1185">Reference proteome</keyword>
<proteinExistence type="predicted"/>
<dbReference type="AlphaFoldDB" id="A0A9P5ATX2"/>
<reference evidence="1" key="1">
    <citation type="journal article" date="2017" name="Mycologia">
        <title>Fusarium algeriense, sp. nov., a novel toxigenic crown rot pathogen of durum wheat from Algeria is nested in the Fusarium burgessii species complex.</title>
        <authorList>
            <person name="Laraba I."/>
            <person name="Keddad A."/>
            <person name="Boureghda H."/>
            <person name="Abdallah N."/>
            <person name="Vaughan M.M."/>
            <person name="Proctor R.H."/>
            <person name="Busman M."/>
            <person name="O'Donnell K."/>
        </authorList>
    </citation>
    <scope>NUCLEOTIDE SEQUENCE</scope>
    <source>
        <strain evidence="1">NRRL 25174</strain>
    </source>
</reference>
<protein>
    <recommendedName>
        <fullName evidence="3">F-box domain-containing protein</fullName>
    </recommendedName>
</protein>
<sequence>MALPTITPVSKLVSLLSDKFQSLNLNIVDNILFHLGIADIYALHATSRSLRWLVGYMTDSPSLLNVNKQLRLFVKDPLRFRSELGRTDGLIAGDFVCNFFEYGTYKDFNHLHVYVDKGGKWLAFITYLLNVEGYRYQSELEPYCFERQIGTNVCIITVKRTDGPPIIDIINTATTTLDLNIISWNKAYSLLPRLNIAHHKFYPLKTLNNEVGQVLHRRYKWGWTTRDLLWPDLTQEFLPANGCRQVGGKYTLAINLGGLPREYFTPDHDYVLEGAVYSLVHQMNSRGRPLSASIQPMKKSIGLKYVHTNGASGLHYKDWEEFFEDRLNRWVYVEIAKTHRLHNRPPSFVFLEPGNFRVNIPPNYEPPRDDWDYADDQVILWFREWERNHKH</sequence>
<dbReference type="Proteomes" id="UP000730481">
    <property type="component" value="Unassembled WGS sequence"/>
</dbReference>
<dbReference type="EMBL" id="PVQB02000082">
    <property type="protein sequence ID" value="KAF4343747.1"/>
    <property type="molecule type" value="Genomic_DNA"/>
</dbReference>
<evidence type="ECO:0000313" key="1">
    <source>
        <dbReference type="EMBL" id="KAF4343747.1"/>
    </source>
</evidence>
<dbReference type="OrthoDB" id="10025998at2759"/>
<accession>A0A9P5ATX2</accession>
<name>A0A9P5ATX2_9HYPO</name>
<reference evidence="1" key="2">
    <citation type="submission" date="2020-02" db="EMBL/GenBank/DDBJ databases">
        <title>Identification and distribution of gene clusters putatively required for synthesis of sphingolipid metabolism inhibitors in phylogenetically diverse species of the filamentous fungus Fusarium.</title>
        <authorList>
            <person name="Kim H.-S."/>
            <person name="Busman M."/>
            <person name="Brown D.W."/>
            <person name="Divon H."/>
            <person name="Uhlig S."/>
            <person name="Proctor R.H."/>
        </authorList>
    </citation>
    <scope>NUCLEOTIDE SEQUENCE</scope>
    <source>
        <strain evidence="1">NRRL 25174</strain>
    </source>
</reference>
<evidence type="ECO:0000313" key="2">
    <source>
        <dbReference type="Proteomes" id="UP000730481"/>
    </source>
</evidence>
<gene>
    <name evidence="1" type="ORF">FBEOM_2334</name>
</gene>